<proteinExistence type="predicted"/>
<dbReference type="CTD" id="4539"/>
<dbReference type="AlphaFoldDB" id="A0A0U1YYT6"/>
<keyword evidence="1" id="KW-1133">Transmembrane helix</keyword>
<keyword evidence="2" id="KW-0496">Mitochondrion</keyword>
<keyword evidence="1" id="KW-0472">Membrane</keyword>
<accession>A0A0U1YYT6</accession>
<keyword evidence="1" id="KW-0812">Transmembrane</keyword>
<reference evidence="2" key="1">
    <citation type="journal article" date="2015" name="Mitochondrial DNA">
        <title>Mitochondrial genome of Hylaeus dilatatus (Hymenoptera: Colletidae).</title>
        <authorList>
            <person name="Tan M."/>
            <person name="Zhang R."/>
            <person name="Hardman C."/>
            <person name="Zhou X."/>
        </authorList>
    </citation>
    <scope>NUCLEOTIDE SEQUENCE</scope>
</reference>
<dbReference type="Gene3D" id="1.10.287.3510">
    <property type="match status" value="1"/>
</dbReference>
<protein>
    <submittedName>
        <fullName evidence="2">NADH dehydrogenase subunit 4L</fullName>
    </submittedName>
</protein>
<sequence>MMMILIIFMIYKFSKFFLMLMICMEFLVLMNLLFMMNYQLNYMIDWLFMYYLIFVVCESVIGMSLMICMVYIYGNQNMSMLNLKT</sequence>
<feature type="transmembrane region" description="Helical" evidence="1">
    <location>
        <begin position="16"/>
        <end position="36"/>
    </location>
</feature>
<name>A0A0U1YYT6_9HYME</name>
<dbReference type="EMBL" id="KP126800">
    <property type="protein sequence ID" value="AJG02948.1"/>
    <property type="molecule type" value="Genomic_DNA"/>
</dbReference>
<evidence type="ECO:0000256" key="1">
    <source>
        <dbReference type="SAM" id="Phobius"/>
    </source>
</evidence>
<geneLocation type="mitochondrion" evidence="2"/>
<evidence type="ECO:0000313" key="2">
    <source>
        <dbReference type="EMBL" id="AJG02948.1"/>
    </source>
</evidence>
<gene>
    <name evidence="2" type="primary">ND4L</name>
</gene>
<dbReference type="GeneID" id="23454772"/>
<organism evidence="2">
    <name type="scientific">Hylaeus dilatatus</name>
    <dbReference type="NCBI Taxonomy" id="1542591"/>
    <lineage>
        <taxon>Eukaryota</taxon>
        <taxon>Metazoa</taxon>
        <taxon>Ecdysozoa</taxon>
        <taxon>Arthropoda</taxon>
        <taxon>Hexapoda</taxon>
        <taxon>Insecta</taxon>
        <taxon>Pterygota</taxon>
        <taxon>Neoptera</taxon>
        <taxon>Endopterygota</taxon>
        <taxon>Hymenoptera</taxon>
        <taxon>Apocrita</taxon>
        <taxon>Aculeata</taxon>
        <taxon>Apoidea</taxon>
        <taxon>Anthophila</taxon>
        <taxon>Colletidae</taxon>
        <taxon>Hylaeinae</taxon>
        <taxon>Hylaeus</taxon>
        <taxon>Lambdopsis</taxon>
    </lineage>
</organism>
<feature type="transmembrane region" description="Helical" evidence="1">
    <location>
        <begin position="48"/>
        <end position="74"/>
    </location>
</feature>
<dbReference type="RefSeq" id="YP_009121681.1">
    <property type="nucleotide sequence ID" value="NC_026468.1"/>
</dbReference>